<dbReference type="SUPFAM" id="SSF47413">
    <property type="entry name" value="lambda repressor-like DNA-binding domains"/>
    <property type="match status" value="1"/>
</dbReference>
<proteinExistence type="predicted"/>
<dbReference type="EMBL" id="BAABZQ010000001">
    <property type="protein sequence ID" value="GAA6499428.1"/>
    <property type="molecule type" value="Genomic_DNA"/>
</dbReference>
<dbReference type="CDD" id="cd00093">
    <property type="entry name" value="HTH_XRE"/>
    <property type="match status" value="1"/>
</dbReference>
<feature type="domain" description="HTH cro/C1-type" evidence="1">
    <location>
        <begin position="7"/>
        <end position="62"/>
    </location>
</feature>
<accession>A0ABQ0BSB0</accession>
<dbReference type="Pfam" id="PF13443">
    <property type="entry name" value="HTH_26"/>
    <property type="match status" value="1"/>
</dbReference>
<name>A0ABQ0BSB0_9FIRM</name>
<comment type="caution">
    <text evidence="2">The sequence shown here is derived from an EMBL/GenBank/DDBJ whole genome shotgun (WGS) entry which is preliminary data.</text>
</comment>
<dbReference type="PROSITE" id="PS50943">
    <property type="entry name" value="HTH_CROC1"/>
    <property type="match status" value="1"/>
</dbReference>
<organism evidence="2 3">
    <name type="scientific">Blautia parvula</name>
    <dbReference type="NCBI Taxonomy" id="2877527"/>
    <lineage>
        <taxon>Bacteria</taxon>
        <taxon>Bacillati</taxon>
        <taxon>Bacillota</taxon>
        <taxon>Clostridia</taxon>
        <taxon>Lachnospirales</taxon>
        <taxon>Lachnospiraceae</taxon>
        <taxon>Blautia</taxon>
    </lineage>
</organism>
<evidence type="ECO:0000259" key="1">
    <source>
        <dbReference type="PROSITE" id="PS50943"/>
    </source>
</evidence>
<dbReference type="Gene3D" id="1.10.260.40">
    <property type="entry name" value="lambda repressor-like DNA-binding domains"/>
    <property type="match status" value="1"/>
</dbReference>
<sequence length="109" mass="12315">MERAKILRKLMEEQGLKVSDIVKRSGIAYSTVKSILENGIEKTSYVNVCKICEALGITTDQLEQMVANEKEAKSGPSYDDVERLIARNGKQMSKEQKLRLIQLLSEIIE</sequence>
<dbReference type="InterPro" id="IPR001387">
    <property type="entry name" value="Cro/C1-type_HTH"/>
</dbReference>
<dbReference type="RefSeq" id="WP_033143989.1">
    <property type="nucleotide sequence ID" value="NZ_BAABZQ010000001.1"/>
</dbReference>
<dbReference type="Proteomes" id="UP001600941">
    <property type="component" value="Unassembled WGS sequence"/>
</dbReference>
<evidence type="ECO:0000313" key="3">
    <source>
        <dbReference type="Proteomes" id="UP001600941"/>
    </source>
</evidence>
<keyword evidence="3" id="KW-1185">Reference proteome</keyword>
<dbReference type="InterPro" id="IPR010982">
    <property type="entry name" value="Lambda_DNA-bd_dom_sf"/>
</dbReference>
<evidence type="ECO:0000313" key="2">
    <source>
        <dbReference type="EMBL" id="GAA6499428.1"/>
    </source>
</evidence>
<reference evidence="2 3" key="1">
    <citation type="submission" date="2024-04" db="EMBL/GenBank/DDBJ databases">
        <title>Defined microbial consortia suppress multidrug-resistant proinflammatory Enterobacteriaceae via ecological control.</title>
        <authorList>
            <person name="Furuichi M."/>
            <person name="Kawaguchi T."/>
            <person name="Pust M."/>
            <person name="Yasuma K."/>
            <person name="Plichta D."/>
            <person name="Hasegawa N."/>
            <person name="Ohya T."/>
            <person name="Bhattarai S."/>
            <person name="Sasajima S."/>
            <person name="Aoto Y."/>
            <person name="Tuganbaev T."/>
            <person name="Yaginuma M."/>
            <person name="Ueda M."/>
            <person name="Okahashi N."/>
            <person name="Amafuji K."/>
            <person name="Kiridooshi Y."/>
            <person name="Sugita K."/>
            <person name="Strazar M."/>
            <person name="Skelly A."/>
            <person name="Suda W."/>
            <person name="Hattori M."/>
            <person name="Nakamoto N."/>
            <person name="Caballero S."/>
            <person name="Norman J."/>
            <person name="Olle B."/>
            <person name="Tanoue T."/>
            <person name="Arita M."/>
            <person name="Bucci V."/>
            <person name="Atarashi K."/>
            <person name="Xavier R."/>
            <person name="Honda K."/>
        </authorList>
    </citation>
    <scope>NUCLEOTIDE SEQUENCE [LARGE SCALE GENOMIC DNA]</scope>
    <source>
        <strain evidence="3">k34-0107-D12</strain>
    </source>
</reference>
<protein>
    <recommendedName>
        <fullName evidence="1">HTH cro/C1-type domain-containing protein</fullName>
    </recommendedName>
</protein>
<gene>
    <name evidence="2" type="ORF">K340107D12_22440</name>
</gene>
<dbReference type="SMART" id="SM00530">
    <property type="entry name" value="HTH_XRE"/>
    <property type="match status" value="1"/>
</dbReference>